<protein>
    <submittedName>
        <fullName evidence="1">Uncharacterized protein</fullName>
    </submittedName>
</protein>
<dbReference type="AlphaFoldDB" id="A0A7T5R2I2"/>
<accession>A0A7T5R2I2</accession>
<organism evidence="1 2">
    <name type="scientific">Micavibrio aeruginosavorus</name>
    <dbReference type="NCBI Taxonomy" id="349221"/>
    <lineage>
        <taxon>Bacteria</taxon>
        <taxon>Pseudomonadati</taxon>
        <taxon>Bdellovibrionota</taxon>
        <taxon>Bdellovibrionia</taxon>
        <taxon>Bdellovibrionales</taxon>
        <taxon>Pseudobdellovibrionaceae</taxon>
        <taxon>Micavibrio</taxon>
    </lineage>
</organism>
<dbReference type="Proteomes" id="UP000595362">
    <property type="component" value="Chromosome"/>
</dbReference>
<proteinExistence type="predicted"/>
<evidence type="ECO:0000313" key="2">
    <source>
        <dbReference type="Proteomes" id="UP000595362"/>
    </source>
</evidence>
<sequence length="273" mass="30814">MTDYQKTILDYAVRETAAEADMVMPERLHRCLARSGYIPVLHVSDETKPSCPQGFFMMEFRRLDDPRFRAVTSLRTSAPPEDALQVTFDTTPLPRERSWRGLVEAFRYRATQVAPITMSASHAVPSYIKGDHLPNGGAQASRYADLAYTLQHRTGHTFFIDPHRISADFVIVQTTVDPGVYKRPGEANPGSLDRLLNKRRVLIAVPTQLKEENRGIYIRAEYALSIHDPAATPAQYMSMRQFSHAFPEVIGAHVRGKPPVFPSFGNKRTPKNF</sequence>
<gene>
    <name evidence="1" type="ORF">HYS17_00205</name>
</gene>
<reference evidence="1 2" key="1">
    <citation type="submission" date="2020-07" db="EMBL/GenBank/DDBJ databases">
        <title>Huge and variable diversity of episymbiotic CPR bacteria and DPANN archaea in groundwater ecosystems.</title>
        <authorList>
            <person name="He C.Y."/>
            <person name="Keren R."/>
            <person name="Whittaker M."/>
            <person name="Farag I.F."/>
            <person name="Doudna J."/>
            <person name="Cate J.H.D."/>
            <person name="Banfield J.F."/>
        </authorList>
    </citation>
    <scope>NUCLEOTIDE SEQUENCE [LARGE SCALE GENOMIC DNA]</scope>
    <source>
        <strain evidence="1">NC_groundwater_70_Ag_B-0.1um_54_66</strain>
    </source>
</reference>
<name>A0A7T5R2I2_9BACT</name>
<evidence type="ECO:0000313" key="1">
    <source>
        <dbReference type="EMBL" id="QQG36251.1"/>
    </source>
</evidence>
<dbReference type="EMBL" id="CP066681">
    <property type="protein sequence ID" value="QQG36251.1"/>
    <property type="molecule type" value="Genomic_DNA"/>
</dbReference>